<feature type="compositionally biased region" description="Acidic residues" evidence="1">
    <location>
        <begin position="9"/>
        <end position="23"/>
    </location>
</feature>
<dbReference type="RefSeq" id="XP_056490358.1">
    <property type="nucleotide sequence ID" value="XM_056631056.1"/>
</dbReference>
<dbReference type="Proteomes" id="UP001147747">
    <property type="component" value="Unassembled WGS sequence"/>
</dbReference>
<evidence type="ECO:0000313" key="2">
    <source>
        <dbReference type="EMBL" id="KAJ5398306.1"/>
    </source>
</evidence>
<keyword evidence="3" id="KW-1185">Reference proteome</keyword>
<sequence length="76" mass="8827">MKWEVDGERENEEVEEEEEEEYNIDQCDSYQYRVYLASIWGIGVDDELNLAMGGLTINPKFKEESDVGIQNGYSLI</sequence>
<dbReference type="EMBL" id="JAPZBU010000006">
    <property type="protein sequence ID" value="KAJ5398306.1"/>
    <property type="molecule type" value="Genomic_DNA"/>
</dbReference>
<gene>
    <name evidence="2" type="ORF">N7509_006419</name>
</gene>
<dbReference type="AlphaFoldDB" id="A0A9W9W4I1"/>
<evidence type="ECO:0000256" key="1">
    <source>
        <dbReference type="SAM" id="MobiDB-lite"/>
    </source>
</evidence>
<evidence type="ECO:0000313" key="3">
    <source>
        <dbReference type="Proteomes" id="UP001147747"/>
    </source>
</evidence>
<feature type="region of interest" description="Disordered" evidence="1">
    <location>
        <begin position="1"/>
        <end position="23"/>
    </location>
</feature>
<reference evidence="2" key="1">
    <citation type="submission" date="2022-12" db="EMBL/GenBank/DDBJ databases">
        <authorList>
            <person name="Petersen C."/>
        </authorList>
    </citation>
    <scope>NUCLEOTIDE SEQUENCE</scope>
    <source>
        <strain evidence="2">IBT 29677</strain>
    </source>
</reference>
<comment type="caution">
    <text evidence="2">The sequence shown here is derived from an EMBL/GenBank/DDBJ whole genome shotgun (WGS) entry which is preliminary data.</text>
</comment>
<name>A0A9W9W4I1_9EURO</name>
<dbReference type="GeneID" id="81370036"/>
<organism evidence="2 3">
    <name type="scientific">Penicillium cosmopolitanum</name>
    <dbReference type="NCBI Taxonomy" id="1131564"/>
    <lineage>
        <taxon>Eukaryota</taxon>
        <taxon>Fungi</taxon>
        <taxon>Dikarya</taxon>
        <taxon>Ascomycota</taxon>
        <taxon>Pezizomycotina</taxon>
        <taxon>Eurotiomycetes</taxon>
        <taxon>Eurotiomycetidae</taxon>
        <taxon>Eurotiales</taxon>
        <taxon>Aspergillaceae</taxon>
        <taxon>Penicillium</taxon>
    </lineage>
</organism>
<protein>
    <submittedName>
        <fullName evidence="2">Uncharacterized protein</fullName>
    </submittedName>
</protein>
<reference evidence="2" key="2">
    <citation type="journal article" date="2023" name="IMA Fungus">
        <title>Comparative genomic study of the Penicillium genus elucidates a diverse pangenome and 15 lateral gene transfer events.</title>
        <authorList>
            <person name="Petersen C."/>
            <person name="Sorensen T."/>
            <person name="Nielsen M.R."/>
            <person name="Sondergaard T.E."/>
            <person name="Sorensen J.L."/>
            <person name="Fitzpatrick D.A."/>
            <person name="Frisvad J.C."/>
            <person name="Nielsen K.L."/>
        </authorList>
    </citation>
    <scope>NUCLEOTIDE SEQUENCE</scope>
    <source>
        <strain evidence="2">IBT 29677</strain>
    </source>
</reference>
<accession>A0A9W9W4I1</accession>
<proteinExistence type="predicted"/>